<proteinExistence type="predicted"/>
<organism evidence="3 4">
    <name type="scientific">Pseudocercospora fuligena</name>
    <dbReference type="NCBI Taxonomy" id="685502"/>
    <lineage>
        <taxon>Eukaryota</taxon>
        <taxon>Fungi</taxon>
        <taxon>Dikarya</taxon>
        <taxon>Ascomycota</taxon>
        <taxon>Pezizomycotina</taxon>
        <taxon>Dothideomycetes</taxon>
        <taxon>Dothideomycetidae</taxon>
        <taxon>Mycosphaerellales</taxon>
        <taxon>Mycosphaerellaceae</taxon>
        <taxon>Pseudocercospora</taxon>
    </lineage>
</organism>
<reference evidence="3" key="1">
    <citation type="submission" date="2020-04" db="EMBL/GenBank/DDBJ databases">
        <title>Draft genome resource of the tomato pathogen Pseudocercospora fuligena.</title>
        <authorList>
            <person name="Zaccaron A."/>
        </authorList>
    </citation>
    <scope>NUCLEOTIDE SEQUENCE</scope>
    <source>
        <strain evidence="3">PF001</strain>
    </source>
</reference>
<name>A0A8H6RT38_9PEZI</name>
<dbReference type="InterPro" id="IPR052895">
    <property type="entry name" value="HetReg/Transcr_Mod"/>
</dbReference>
<gene>
    <name evidence="3" type="ORF">HII31_02016</name>
</gene>
<protein>
    <submittedName>
        <fullName evidence="3">Heterokaryon incompatibility protein 6, OR allele</fullName>
    </submittedName>
</protein>
<evidence type="ECO:0000259" key="2">
    <source>
        <dbReference type="Pfam" id="PF06985"/>
    </source>
</evidence>
<feature type="compositionally biased region" description="Low complexity" evidence="1">
    <location>
        <begin position="532"/>
        <end position="556"/>
    </location>
</feature>
<dbReference type="InterPro" id="IPR010730">
    <property type="entry name" value="HET"/>
</dbReference>
<keyword evidence="4" id="KW-1185">Reference proteome</keyword>
<dbReference type="OrthoDB" id="2157530at2759"/>
<accession>A0A8H6RT38</accession>
<dbReference type="Proteomes" id="UP000660729">
    <property type="component" value="Unassembled WGS sequence"/>
</dbReference>
<dbReference type="AlphaFoldDB" id="A0A8H6RT38"/>
<evidence type="ECO:0000256" key="1">
    <source>
        <dbReference type="SAM" id="MobiDB-lite"/>
    </source>
</evidence>
<evidence type="ECO:0000313" key="4">
    <source>
        <dbReference type="Proteomes" id="UP000660729"/>
    </source>
</evidence>
<feature type="domain" description="Heterokaryon incompatibility" evidence="2">
    <location>
        <begin position="70"/>
        <end position="228"/>
    </location>
</feature>
<feature type="region of interest" description="Disordered" evidence="1">
    <location>
        <begin position="514"/>
        <end position="561"/>
    </location>
</feature>
<dbReference type="PANTHER" id="PTHR24148:SF64">
    <property type="entry name" value="HETEROKARYON INCOMPATIBILITY DOMAIN-CONTAINING PROTEIN"/>
    <property type="match status" value="1"/>
</dbReference>
<dbReference type="EMBL" id="JABCIY010000024">
    <property type="protein sequence ID" value="KAF7196646.1"/>
    <property type="molecule type" value="Genomic_DNA"/>
</dbReference>
<sequence length="663" mass="74827">MTSRDQVRQLLYRPLSAERKEIRVLVVDGGQQSTRPISLAGQRSSNGHAQDLLAFRLEYIRLTDHVVPFYDAVSYSWGGNKDDRTQIILDGLPFWIPTKAEQALRAVSVEHGHPRVWLDAVCIDQEEPREKSLQVAMMGEVYSKARRVLIWLGEDRGDTDTAIRSIRKLLEGIEQKLPAQYQTPDSGSAKDLILNPNAHRMTSKQISWTSIYSLFSRKWFTRAWIIQEVALAKQPVVYIGKHTLDWTELSSVAVWLYERRQRLPRSPSKGCLTGLENVALIGMFKLRKSQKLGTLLRLVYSFETHDPRDMVYAVLGLRSRTAQKPGSTSRIVPIYEEPVVETYAKATKAAIIELESLGLLKHAHSLRPVPQSKAENGEFPSWALRMDLRGGYHINPISYRNFRFNAHDGMPLKIWPNDSSRVLKVEGILIDRITDISPVMSWKLYGERFSDTITAAAVLHSTYSWTCDQLPAWPNNVLSRKFAITVAAGQDSTGRNLLESTEHAQRLHEGFLHTATAPEPEPASDVSDTESLKSSKSATSISSRSTTHSLHSMRSLDSSENLLLETENPDATYAMDAMMKGGHHRTVCITERGYVCLCTDNVKEGDALAVLFGGSVPFVLRPNNHFYYFVGDAFVEDLMDGYHIRTLRSQGRLGSQTVWFKIR</sequence>
<dbReference type="PANTHER" id="PTHR24148">
    <property type="entry name" value="ANKYRIN REPEAT DOMAIN-CONTAINING PROTEIN 39 HOMOLOG-RELATED"/>
    <property type="match status" value="1"/>
</dbReference>
<dbReference type="Pfam" id="PF26639">
    <property type="entry name" value="Het-6_barrel"/>
    <property type="match status" value="1"/>
</dbReference>
<dbReference type="Pfam" id="PF06985">
    <property type="entry name" value="HET"/>
    <property type="match status" value="1"/>
</dbReference>
<evidence type="ECO:0000313" key="3">
    <source>
        <dbReference type="EMBL" id="KAF7196646.1"/>
    </source>
</evidence>
<comment type="caution">
    <text evidence="3">The sequence shown here is derived from an EMBL/GenBank/DDBJ whole genome shotgun (WGS) entry which is preliminary data.</text>
</comment>